<keyword evidence="4" id="KW-0418">Kinase</keyword>
<organism evidence="4 5">
    <name type="scientific">Clostridium frigidicarnis</name>
    <dbReference type="NCBI Taxonomy" id="84698"/>
    <lineage>
        <taxon>Bacteria</taxon>
        <taxon>Bacillati</taxon>
        <taxon>Bacillota</taxon>
        <taxon>Clostridia</taxon>
        <taxon>Eubacteriales</taxon>
        <taxon>Clostridiaceae</taxon>
        <taxon>Clostridium</taxon>
    </lineage>
</organism>
<sequence>MVNSKNLNEIIDVKLLQCIQDRLAEITGLAYNIVDFKGNPINSYSNFCSFCNKMRSTPEGMKICYDANAHAGLEAAIRQEPYVFKCPAGLVDVATPIIVNNNYLGAVFFGQVRTNKNNLEPIKKSNYYSKMCKINPELLNDFNETKYVDYSKIKSIYSLVDIVVKLLVEKSELSSIQEELSFNNLKLLREKEEKTKLEQQLKVSELNSLQTPINDDFVLNTLNVISSLALIEDAPKTQEMICLLSELFRYNSKNIENLVSLEKVIENISVYLKIQSTRFGERIHYEINIDDTLNKLKIPTMVLLPFIEYAVLNGLCPKREGGTIKIKGYCNENNAFISIEDNGIGISKDELFLILNGKCKRGSLEAGIYNSNKLLIDYYGENYKAQITSEINVGTTIILKIPLSDV</sequence>
<dbReference type="STRING" id="84698.SAMN04488528_102224"/>
<dbReference type="OrthoDB" id="1410840at2"/>
<evidence type="ECO:0000313" key="5">
    <source>
        <dbReference type="Proteomes" id="UP000198619"/>
    </source>
</evidence>
<dbReference type="RefSeq" id="WP_090042046.1">
    <property type="nucleotide sequence ID" value="NZ_FOKI01000022.1"/>
</dbReference>
<dbReference type="GO" id="GO:0016020">
    <property type="term" value="C:membrane"/>
    <property type="evidence" value="ECO:0007669"/>
    <property type="project" value="InterPro"/>
</dbReference>
<dbReference type="Proteomes" id="UP000198619">
    <property type="component" value="Unassembled WGS sequence"/>
</dbReference>
<dbReference type="InterPro" id="IPR010559">
    <property type="entry name" value="Sig_transdc_His_kin_internal"/>
</dbReference>
<dbReference type="SUPFAM" id="SSF55874">
    <property type="entry name" value="ATPase domain of HSP90 chaperone/DNA topoisomerase II/histidine kinase"/>
    <property type="match status" value="1"/>
</dbReference>
<name>A0A1I0ZK70_9CLOT</name>
<accession>A0A1I0ZK70</accession>
<evidence type="ECO:0000259" key="3">
    <source>
        <dbReference type="Pfam" id="PF10114"/>
    </source>
</evidence>
<dbReference type="Gene3D" id="3.30.565.10">
    <property type="entry name" value="Histidine kinase-like ATPase, C-terminal domain"/>
    <property type="match status" value="1"/>
</dbReference>
<dbReference type="Pfam" id="PF02518">
    <property type="entry name" value="HATPase_c"/>
    <property type="match status" value="1"/>
</dbReference>
<dbReference type="InterPro" id="IPR018771">
    <property type="entry name" value="PocR_dom"/>
</dbReference>
<keyword evidence="4" id="KW-0808">Transferase</keyword>
<proteinExistence type="predicted"/>
<evidence type="ECO:0000259" key="1">
    <source>
        <dbReference type="Pfam" id="PF02518"/>
    </source>
</evidence>
<evidence type="ECO:0000259" key="2">
    <source>
        <dbReference type="Pfam" id="PF06580"/>
    </source>
</evidence>
<dbReference type="PANTHER" id="PTHR34220">
    <property type="entry name" value="SENSOR HISTIDINE KINASE YPDA"/>
    <property type="match status" value="1"/>
</dbReference>
<dbReference type="Pfam" id="PF10114">
    <property type="entry name" value="PocR"/>
    <property type="match status" value="1"/>
</dbReference>
<dbReference type="InterPro" id="IPR003594">
    <property type="entry name" value="HATPase_dom"/>
</dbReference>
<keyword evidence="5" id="KW-1185">Reference proteome</keyword>
<dbReference type="InterPro" id="IPR050640">
    <property type="entry name" value="Bact_2-comp_sensor_kinase"/>
</dbReference>
<dbReference type="InterPro" id="IPR036890">
    <property type="entry name" value="HATPase_C_sf"/>
</dbReference>
<feature type="domain" description="Histidine kinase/HSP90-like ATPase" evidence="1">
    <location>
        <begin position="318"/>
        <end position="404"/>
    </location>
</feature>
<feature type="domain" description="PocR" evidence="3">
    <location>
        <begin position="9"/>
        <end position="171"/>
    </location>
</feature>
<reference evidence="4 5" key="1">
    <citation type="submission" date="2016-10" db="EMBL/GenBank/DDBJ databases">
        <authorList>
            <person name="de Groot N.N."/>
        </authorList>
    </citation>
    <scope>NUCLEOTIDE SEQUENCE [LARGE SCALE GENOMIC DNA]</scope>
    <source>
        <strain evidence="4 5">DSM 12271</strain>
    </source>
</reference>
<protein>
    <submittedName>
        <fullName evidence="4">Histidine kinase-, DNA gyrase B-, and HSP90-like ATPase</fullName>
    </submittedName>
</protein>
<dbReference type="EMBL" id="FOKI01000022">
    <property type="protein sequence ID" value="SFB25867.1"/>
    <property type="molecule type" value="Genomic_DNA"/>
</dbReference>
<gene>
    <name evidence="4" type="ORF">SAMN04488528_102224</name>
</gene>
<dbReference type="AlphaFoldDB" id="A0A1I0ZK70"/>
<dbReference type="PANTHER" id="PTHR34220:SF7">
    <property type="entry name" value="SENSOR HISTIDINE KINASE YPDA"/>
    <property type="match status" value="1"/>
</dbReference>
<dbReference type="Pfam" id="PF06580">
    <property type="entry name" value="His_kinase"/>
    <property type="match status" value="1"/>
</dbReference>
<dbReference type="GO" id="GO:0000155">
    <property type="term" value="F:phosphorelay sensor kinase activity"/>
    <property type="evidence" value="ECO:0007669"/>
    <property type="project" value="InterPro"/>
</dbReference>
<feature type="domain" description="Signal transduction histidine kinase internal region" evidence="2">
    <location>
        <begin position="205"/>
        <end position="283"/>
    </location>
</feature>
<evidence type="ECO:0000313" key="4">
    <source>
        <dbReference type="EMBL" id="SFB25867.1"/>
    </source>
</evidence>